<accession>A0A2P6SLI3</accession>
<evidence type="ECO:0000313" key="2">
    <source>
        <dbReference type="Proteomes" id="UP000238479"/>
    </source>
</evidence>
<evidence type="ECO:0000313" key="1">
    <source>
        <dbReference type="EMBL" id="PRQ59531.1"/>
    </source>
</evidence>
<organism evidence="1 2">
    <name type="scientific">Rosa chinensis</name>
    <name type="common">China rose</name>
    <dbReference type="NCBI Taxonomy" id="74649"/>
    <lineage>
        <taxon>Eukaryota</taxon>
        <taxon>Viridiplantae</taxon>
        <taxon>Streptophyta</taxon>
        <taxon>Embryophyta</taxon>
        <taxon>Tracheophyta</taxon>
        <taxon>Spermatophyta</taxon>
        <taxon>Magnoliopsida</taxon>
        <taxon>eudicotyledons</taxon>
        <taxon>Gunneridae</taxon>
        <taxon>Pentapetalae</taxon>
        <taxon>rosids</taxon>
        <taxon>fabids</taxon>
        <taxon>Rosales</taxon>
        <taxon>Rosaceae</taxon>
        <taxon>Rosoideae</taxon>
        <taxon>Rosoideae incertae sedis</taxon>
        <taxon>Rosa</taxon>
    </lineage>
</organism>
<reference evidence="1 2" key="1">
    <citation type="journal article" date="2018" name="Nat. Genet.">
        <title>The Rosa genome provides new insights in the design of modern roses.</title>
        <authorList>
            <person name="Bendahmane M."/>
        </authorList>
    </citation>
    <scope>NUCLEOTIDE SEQUENCE [LARGE SCALE GENOMIC DNA]</scope>
    <source>
        <strain evidence="2">cv. Old Blush</strain>
    </source>
</reference>
<comment type="caution">
    <text evidence="1">The sequence shown here is derived from an EMBL/GenBank/DDBJ whole genome shotgun (WGS) entry which is preliminary data.</text>
</comment>
<keyword evidence="2" id="KW-1185">Reference proteome</keyword>
<dbReference type="Gramene" id="PRQ59531">
    <property type="protein sequence ID" value="PRQ59531"/>
    <property type="gene ID" value="RchiOBHm_Chr1g0371221"/>
</dbReference>
<name>A0A2P6SLI3_ROSCH</name>
<proteinExistence type="predicted"/>
<sequence>MKWNPFILMLQLKAILKSIWRRLYQMPCYMPSLRKFPFLQILLLAHCLISVSVIRRLRFCFWLIDVGWASTWVKIVNELI</sequence>
<gene>
    <name evidence="1" type="ORF">RchiOBHm_Chr1g0371221</name>
</gene>
<dbReference type="Proteomes" id="UP000238479">
    <property type="component" value="Chromosome 1"/>
</dbReference>
<protein>
    <submittedName>
        <fullName evidence="1">Uncharacterized protein</fullName>
    </submittedName>
</protein>
<dbReference type="EMBL" id="PDCK01000039">
    <property type="protein sequence ID" value="PRQ59531.1"/>
    <property type="molecule type" value="Genomic_DNA"/>
</dbReference>
<dbReference type="AlphaFoldDB" id="A0A2P6SLI3"/>